<evidence type="ECO:0000256" key="4">
    <source>
        <dbReference type="ARBA" id="ARBA00023128"/>
    </source>
</evidence>
<comment type="caution">
    <text evidence="8">The sequence shown here is derived from an EMBL/GenBank/DDBJ whole genome shotgun (WGS) entry which is preliminary data.</text>
</comment>
<evidence type="ECO:0000256" key="6">
    <source>
        <dbReference type="ARBA" id="ARBA00033752"/>
    </source>
</evidence>
<comment type="similarity">
    <text evidence="6">Belongs to the mitochondrion-specific ribosomal protein mL54 family.</text>
</comment>
<organism evidence="8 9">
    <name type="scientific">Antrodiella citrinella</name>
    <dbReference type="NCBI Taxonomy" id="2447956"/>
    <lineage>
        <taxon>Eukaryota</taxon>
        <taxon>Fungi</taxon>
        <taxon>Dikarya</taxon>
        <taxon>Basidiomycota</taxon>
        <taxon>Agaricomycotina</taxon>
        <taxon>Agaricomycetes</taxon>
        <taxon>Polyporales</taxon>
        <taxon>Steccherinaceae</taxon>
        <taxon>Antrodiella</taxon>
    </lineage>
</organism>
<evidence type="ECO:0000256" key="3">
    <source>
        <dbReference type="ARBA" id="ARBA00022980"/>
    </source>
</evidence>
<evidence type="ECO:0000256" key="5">
    <source>
        <dbReference type="ARBA" id="ARBA00023274"/>
    </source>
</evidence>
<dbReference type="EMBL" id="SGPM01000105">
    <property type="protein sequence ID" value="THH29842.1"/>
    <property type="molecule type" value="Genomic_DNA"/>
</dbReference>
<evidence type="ECO:0000313" key="9">
    <source>
        <dbReference type="Proteomes" id="UP000308730"/>
    </source>
</evidence>
<gene>
    <name evidence="8" type="ORF">EUX98_g4353</name>
</gene>
<keyword evidence="9" id="KW-1185">Reference proteome</keyword>
<comment type="subcellular location">
    <subcellularLocation>
        <location evidence="1">Mitochondrion</location>
    </subcellularLocation>
</comment>
<accession>A0A4S4MU79</accession>
<dbReference type="AlphaFoldDB" id="A0A4S4MU79"/>
<dbReference type="OrthoDB" id="10252718at2759"/>
<keyword evidence="2" id="KW-0809">Transit peptide</keyword>
<reference evidence="8 9" key="1">
    <citation type="submission" date="2019-02" db="EMBL/GenBank/DDBJ databases">
        <title>Genome sequencing of the rare red list fungi Antrodiella citrinella (Flaviporus citrinellus).</title>
        <authorList>
            <person name="Buettner E."/>
            <person name="Kellner H."/>
        </authorList>
    </citation>
    <scope>NUCLEOTIDE SEQUENCE [LARGE SCALE GENOMIC DNA]</scope>
    <source>
        <strain evidence="8 9">DSM 108506</strain>
    </source>
</reference>
<sequence>MSFLSALRRPPAAVRLNASYRATPCRSVSTSIPAASDKPAKASATATHTISSCTEGTVLGGLNWLKGQAPVTALADEEYPPWLWKLLDPKVIPDDGPGGQGEKVRLRKENRKKIRDVQFMKTQ</sequence>
<evidence type="ECO:0000256" key="7">
    <source>
        <dbReference type="ARBA" id="ARBA00035179"/>
    </source>
</evidence>
<dbReference type="PANTHER" id="PTHR28595">
    <property type="entry name" value="39S RIBOSOMAL PROTEIN L54, MITOCHONDRIAL"/>
    <property type="match status" value="1"/>
</dbReference>
<evidence type="ECO:0000313" key="8">
    <source>
        <dbReference type="EMBL" id="THH29842.1"/>
    </source>
</evidence>
<evidence type="ECO:0000256" key="1">
    <source>
        <dbReference type="ARBA" id="ARBA00004173"/>
    </source>
</evidence>
<evidence type="ECO:0000256" key="2">
    <source>
        <dbReference type="ARBA" id="ARBA00022946"/>
    </source>
</evidence>
<dbReference type="Proteomes" id="UP000308730">
    <property type="component" value="Unassembled WGS sequence"/>
</dbReference>
<dbReference type="GO" id="GO:0003735">
    <property type="term" value="F:structural constituent of ribosome"/>
    <property type="evidence" value="ECO:0007669"/>
    <property type="project" value="TreeGrafter"/>
</dbReference>
<dbReference type="GO" id="GO:0005762">
    <property type="term" value="C:mitochondrial large ribosomal subunit"/>
    <property type="evidence" value="ECO:0007669"/>
    <property type="project" value="TreeGrafter"/>
</dbReference>
<dbReference type="InterPro" id="IPR013870">
    <property type="entry name" value="Ribosomal_mL54"/>
</dbReference>
<keyword evidence="5" id="KW-0687">Ribonucleoprotein</keyword>
<name>A0A4S4MU79_9APHY</name>
<keyword evidence="3" id="KW-0689">Ribosomal protein</keyword>
<dbReference type="Pfam" id="PF08561">
    <property type="entry name" value="Ribosomal_L37"/>
    <property type="match status" value="1"/>
</dbReference>
<proteinExistence type="inferred from homology"/>
<keyword evidence="4" id="KW-0496">Mitochondrion</keyword>
<protein>
    <recommendedName>
        <fullName evidence="7">Large ribosomal subunit protein mL54</fullName>
    </recommendedName>
</protein>
<dbReference type="PANTHER" id="PTHR28595:SF1">
    <property type="entry name" value="LARGE RIBOSOMAL SUBUNIT PROTEIN ML54"/>
    <property type="match status" value="1"/>
</dbReference>